<dbReference type="AlphaFoldDB" id="A0A1M4VT36"/>
<feature type="domain" description="RNA polymerase sigma-70 region 2" evidence="6">
    <location>
        <begin position="23"/>
        <end position="90"/>
    </location>
</feature>
<dbReference type="GO" id="GO:0006352">
    <property type="term" value="P:DNA-templated transcription initiation"/>
    <property type="evidence" value="ECO:0007669"/>
    <property type="project" value="InterPro"/>
</dbReference>
<dbReference type="Gene3D" id="1.10.1740.10">
    <property type="match status" value="1"/>
</dbReference>
<dbReference type="RefSeq" id="WP_072834098.1">
    <property type="nucleotide sequence ID" value="NZ_FQUU01000003.1"/>
</dbReference>
<evidence type="ECO:0000256" key="1">
    <source>
        <dbReference type="ARBA" id="ARBA00010641"/>
    </source>
</evidence>
<keyword evidence="5" id="KW-0804">Transcription</keyword>
<evidence type="ECO:0000259" key="7">
    <source>
        <dbReference type="Pfam" id="PF04545"/>
    </source>
</evidence>
<dbReference type="InterPro" id="IPR039425">
    <property type="entry name" value="RNA_pol_sigma-70-like"/>
</dbReference>
<dbReference type="GO" id="GO:0016987">
    <property type="term" value="F:sigma factor activity"/>
    <property type="evidence" value="ECO:0007669"/>
    <property type="project" value="UniProtKB-KW"/>
</dbReference>
<dbReference type="STRING" id="1121884.SAMN02745131_00965"/>
<dbReference type="GO" id="GO:0003677">
    <property type="term" value="F:DNA binding"/>
    <property type="evidence" value="ECO:0007669"/>
    <property type="project" value="UniProtKB-KW"/>
</dbReference>
<gene>
    <name evidence="8" type="ORF">SAMN02745131_00965</name>
</gene>
<keyword evidence="4" id="KW-0238">DNA-binding</keyword>
<dbReference type="InterPro" id="IPR014284">
    <property type="entry name" value="RNA_pol_sigma-70_dom"/>
</dbReference>
<evidence type="ECO:0000313" key="9">
    <source>
        <dbReference type="Proteomes" id="UP000184048"/>
    </source>
</evidence>
<accession>A0A1M4VT36</accession>
<reference evidence="8 9" key="1">
    <citation type="submission" date="2016-11" db="EMBL/GenBank/DDBJ databases">
        <authorList>
            <person name="Jaros S."/>
            <person name="Januszkiewicz K."/>
            <person name="Wedrychowicz H."/>
        </authorList>
    </citation>
    <scope>NUCLEOTIDE SEQUENCE [LARGE SCALE GENOMIC DNA]</scope>
    <source>
        <strain evidence="8 9">DSM 18119</strain>
    </source>
</reference>
<dbReference type="EMBL" id="FQUU01000003">
    <property type="protein sequence ID" value="SHE72098.1"/>
    <property type="molecule type" value="Genomic_DNA"/>
</dbReference>
<name>A0A1M4VT36_9BACT</name>
<dbReference type="Pfam" id="PF04545">
    <property type="entry name" value="Sigma70_r4"/>
    <property type="match status" value="1"/>
</dbReference>
<dbReference type="SUPFAM" id="SSF88946">
    <property type="entry name" value="Sigma2 domain of RNA polymerase sigma factors"/>
    <property type="match status" value="1"/>
</dbReference>
<sequence length="174" mass="20015">MTYGEQELIASLRHKDEQAFSYLYDHYSGTLYGVICQIVENTELGNDVLQEAFINIWRHIDSYDETKGRLFTWMLNIARNAAIDKIRSKGNKQTQRQVAIPNNDSLPLSVSPRLDDFGLKKIILKLKDEQRQLIDLSYFQGFTHEQIAKALDIPLGTVKTRIRSALTQLRSLLS</sequence>
<keyword evidence="9" id="KW-1185">Reference proteome</keyword>
<evidence type="ECO:0000259" key="6">
    <source>
        <dbReference type="Pfam" id="PF04542"/>
    </source>
</evidence>
<evidence type="ECO:0000313" key="8">
    <source>
        <dbReference type="EMBL" id="SHE72098.1"/>
    </source>
</evidence>
<evidence type="ECO:0000256" key="3">
    <source>
        <dbReference type="ARBA" id="ARBA00023082"/>
    </source>
</evidence>
<dbReference type="Pfam" id="PF04542">
    <property type="entry name" value="Sigma70_r2"/>
    <property type="match status" value="1"/>
</dbReference>
<dbReference type="InterPro" id="IPR013324">
    <property type="entry name" value="RNA_pol_sigma_r3/r4-like"/>
</dbReference>
<dbReference type="PANTHER" id="PTHR43133:SF62">
    <property type="entry name" value="RNA POLYMERASE SIGMA FACTOR SIGZ"/>
    <property type="match status" value="1"/>
</dbReference>
<dbReference type="InterPro" id="IPR007630">
    <property type="entry name" value="RNA_pol_sigma70_r4"/>
</dbReference>
<evidence type="ECO:0000256" key="5">
    <source>
        <dbReference type="ARBA" id="ARBA00023163"/>
    </source>
</evidence>
<dbReference type="InterPro" id="IPR013325">
    <property type="entry name" value="RNA_pol_sigma_r2"/>
</dbReference>
<dbReference type="NCBIfam" id="TIGR02937">
    <property type="entry name" value="sigma70-ECF"/>
    <property type="match status" value="1"/>
</dbReference>
<dbReference type="CDD" id="cd06171">
    <property type="entry name" value="Sigma70_r4"/>
    <property type="match status" value="1"/>
</dbReference>
<dbReference type="InterPro" id="IPR007627">
    <property type="entry name" value="RNA_pol_sigma70_r2"/>
</dbReference>
<evidence type="ECO:0000256" key="4">
    <source>
        <dbReference type="ARBA" id="ARBA00023125"/>
    </source>
</evidence>
<protein>
    <submittedName>
        <fullName evidence="8">RNA polymerase sigma-70 factor, ECF subfamily</fullName>
    </submittedName>
</protein>
<evidence type="ECO:0000256" key="2">
    <source>
        <dbReference type="ARBA" id="ARBA00023015"/>
    </source>
</evidence>
<dbReference type="OrthoDB" id="9790423at2"/>
<proteinExistence type="inferred from homology"/>
<dbReference type="InterPro" id="IPR036388">
    <property type="entry name" value="WH-like_DNA-bd_sf"/>
</dbReference>
<dbReference type="Gene3D" id="1.10.10.10">
    <property type="entry name" value="Winged helix-like DNA-binding domain superfamily/Winged helix DNA-binding domain"/>
    <property type="match status" value="1"/>
</dbReference>
<keyword evidence="3" id="KW-0731">Sigma factor</keyword>
<feature type="domain" description="RNA polymerase sigma-70 region 4" evidence="7">
    <location>
        <begin position="125"/>
        <end position="170"/>
    </location>
</feature>
<keyword evidence="2" id="KW-0805">Transcription regulation</keyword>
<organism evidence="8 9">
    <name type="scientific">Flavisolibacter ginsengisoli DSM 18119</name>
    <dbReference type="NCBI Taxonomy" id="1121884"/>
    <lineage>
        <taxon>Bacteria</taxon>
        <taxon>Pseudomonadati</taxon>
        <taxon>Bacteroidota</taxon>
        <taxon>Chitinophagia</taxon>
        <taxon>Chitinophagales</taxon>
        <taxon>Chitinophagaceae</taxon>
        <taxon>Flavisolibacter</taxon>
    </lineage>
</organism>
<dbReference type="Proteomes" id="UP000184048">
    <property type="component" value="Unassembled WGS sequence"/>
</dbReference>
<comment type="similarity">
    <text evidence="1">Belongs to the sigma-70 factor family. ECF subfamily.</text>
</comment>
<dbReference type="SUPFAM" id="SSF88659">
    <property type="entry name" value="Sigma3 and sigma4 domains of RNA polymerase sigma factors"/>
    <property type="match status" value="1"/>
</dbReference>
<dbReference type="PANTHER" id="PTHR43133">
    <property type="entry name" value="RNA POLYMERASE ECF-TYPE SIGMA FACTO"/>
    <property type="match status" value="1"/>
</dbReference>